<dbReference type="PROSITE" id="PS51278">
    <property type="entry name" value="GATASE_TYPE_2"/>
    <property type="match status" value="1"/>
</dbReference>
<evidence type="ECO:0000256" key="11">
    <source>
        <dbReference type="PIRSR" id="PIRSR001589-3"/>
    </source>
</evidence>
<evidence type="ECO:0000256" key="1">
    <source>
        <dbReference type="ARBA" id="ARBA00005187"/>
    </source>
</evidence>
<evidence type="ECO:0000256" key="4">
    <source>
        <dbReference type="ARBA" id="ARBA00022741"/>
    </source>
</evidence>
<feature type="binding site" evidence="10">
    <location>
        <position position="264"/>
    </location>
    <ligand>
        <name>ATP</name>
        <dbReference type="ChEBI" id="CHEBI:30616"/>
    </ligand>
</feature>
<evidence type="ECO:0000256" key="10">
    <source>
        <dbReference type="PIRSR" id="PIRSR001589-2"/>
    </source>
</evidence>
<dbReference type="CDD" id="cd01991">
    <property type="entry name" value="Asn_synthase_B_C"/>
    <property type="match status" value="1"/>
</dbReference>
<dbReference type="AlphaFoldDB" id="A0A7W8Z2G2"/>
<dbReference type="PIRSF" id="PIRSF001589">
    <property type="entry name" value="Asn_synthetase_glu-h"/>
    <property type="match status" value="1"/>
</dbReference>
<dbReference type="InterPro" id="IPR051786">
    <property type="entry name" value="ASN_synthetase/amidase"/>
</dbReference>
<dbReference type="SUPFAM" id="SSF56235">
    <property type="entry name" value="N-terminal nucleophile aminohydrolases (Ntn hydrolases)"/>
    <property type="match status" value="1"/>
</dbReference>
<evidence type="ECO:0000313" key="14">
    <source>
        <dbReference type="Proteomes" id="UP000588112"/>
    </source>
</evidence>
<keyword evidence="6 9" id="KW-0061">Asparagine biosynthesis</keyword>
<dbReference type="PANTHER" id="PTHR43284:SF1">
    <property type="entry name" value="ASPARAGINE SYNTHETASE"/>
    <property type="match status" value="1"/>
</dbReference>
<evidence type="ECO:0000256" key="6">
    <source>
        <dbReference type="ARBA" id="ARBA00022888"/>
    </source>
</evidence>
<dbReference type="CDD" id="cd00712">
    <property type="entry name" value="AsnB"/>
    <property type="match status" value="1"/>
</dbReference>
<dbReference type="SUPFAM" id="SSF52402">
    <property type="entry name" value="Adenine nucleotide alpha hydrolases-like"/>
    <property type="match status" value="1"/>
</dbReference>
<organism evidence="13 14">
    <name type="scientific">Sphaerisporangium krabiense</name>
    <dbReference type="NCBI Taxonomy" id="763782"/>
    <lineage>
        <taxon>Bacteria</taxon>
        <taxon>Bacillati</taxon>
        <taxon>Actinomycetota</taxon>
        <taxon>Actinomycetes</taxon>
        <taxon>Streptosporangiales</taxon>
        <taxon>Streptosporangiaceae</taxon>
        <taxon>Sphaerisporangium</taxon>
    </lineage>
</organism>
<keyword evidence="7 9" id="KW-0315">Glutamine amidotransferase</keyword>
<dbReference type="InterPro" id="IPR017932">
    <property type="entry name" value="GATase_2_dom"/>
</dbReference>
<dbReference type="GO" id="GO:0005524">
    <property type="term" value="F:ATP binding"/>
    <property type="evidence" value="ECO:0007669"/>
    <property type="project" value="UniProtKB-KW"/>
</dbReference>
<feature type="binding site" evidence="10">
    <location>
        <position position="104"/>
    </location>
    <ligand>
        <name>L-glutamine</name>
        <dbReference type="ChEBI" id="CHEBI:58359"/>
    </ligand>
</feature>
<dbReference type="Proteomes" id="UP000588112">
    <property type="component" value="Unassembled WGS sequence"/>
</dbReference>
<evidence type="ECO:0000259" key="12">
    <source>
        <dbReference type="PROSITE" id="PS51278"/>
    </source>
</evidence>
<evidence type="ECO:0000256" key="7">
    <source>
        <dbReference type="ARBA" id="ARBA00022962"/>
    </source>
</evidence>
<comment type="similarity">
    <text evidence="2">Belongs to the asparagine synthetase family.</text>
</comment>
<dbReference type="InterPro" id="IPR006426">
    <property type="entry name" value="Asn_synth_AEB"/>
</dbReference>
<feature type="active site" description="For GATase activity" evidence="9">
    <location>
        <position position="2"/>
    </location>
</feature>
<dbReference type="EMBL" id="JACHBR010000001">
    <property type="protein sequence ID" value="MBB5626217.1"/>
    <property type="molecule type" value="Genomic_DNA"/>
</dbReference>
<dbReference type="RefSeq" id="WP_184610047.1">
    <property type="nucleotide sequence ID" value="NZ_BOOS01000063.1"/>
</dbReference>
<proteinExistence type="inferred from homology"/>
<comment type="caution">
    <text evidence="13">The sequence shown here is derived from an EMBL/GenBank/DDBJ whole genome shotgun (WGS) entry which is preliminary data.</text>
</comment>
<evidence type="ECO:0000256" key="3">
    <source>
        <dbReference type="ARBA" id="ARBA00012737"/>
    </source>
</evidence>
<dbReference type="PANTHER" id="PTHR43284">
    <property type="entry name" value="ASPARAGINE SYNTHETASE (GLUTAMINE-HYDROLYZING)"/>
    <property type="match status" value="1"/>
</dbReference>
<dbReference type="InterPro" id="IPR014729">
    <property type="entry name" value="Rossmann-like_a/b/a_fold"/>
</dbReference>
<keyword evidence="9" id="KW-0028">Amino-acid biosynthesis</keyword>
<name>A0A7W8Z2G2_9ACTN</name>
<comment type="catalytic activity">
    <reaction evidence="8">
        <text>L-aspartate + L-glutamine + ATP + H2O = L-asparagine + L-glutamate + AMP + diphosphate + H(+)</text>
        <dbReference type="Rhea" id="RHEA:12228"/>
        <dbReference type="ChEBI" id="CHEBI:15377"/>
        <dbReference type="ChEBI" id="CHEBI:15378"/>
        <dbReference type="ChEBI" id="CHEBI:29985"/>
        <dbReference type="ChEBI" id="CHEBI:29991"/>
        <dbReference type="ChEBI" id="CHEBI:30616"/>
        <dbReference type="ChEBI" id="CHEBI:33019"/>
        <dbReference type="ChEBI" id="CHEBI:58048"/>
        <dbReference type="ChEBI" id="CHEBI:58359"/>
        <dbReference type="ChEBI" id="CHEBI:456215"/>
        <dbReference type="EC" id="6.3.5.4"/>
    </reaction>
</comment>
<keyword evidence="4 10" id="KW-0547">Nucleotide-binding</keyword>
<evidence type="ECO:0000256" key="5">
    <source>
        <dbReference type="ARBA" id="ARBA00022840"/>
    </source>
</evidence>
<evidence type="ECO:0000256" key="9">
    <source>
        <dbReference type="PIRSR" id="PIRSR001589-1"/>
    </source>
</evidence>
<comment type="pathway">
    <text evidence="1">Amino-acid biosynthesis; L-asparagine biosynthesis; L-asparagine from L-aspartate (L-Gln route): step 1/1.</text>
</comment>
<dbReference type="InterPro" id="IPR029055">
    <property type="entry name" value="Ntn_hydrolases_N"/>
</dbReference>
<dbReference type="Pfam" id="PF00733">
    <property type="entry name" value="Asn_synthase"/>
    <property type="match status" value="1"/>
</dbReference>
<dbReference type="GO" id="GO:0006529">
    <property type="term" value="P:asparagine biosynthetic process"/>
    <property type="evidence" value="ECO:0007669"/>
    <property type="project" value="UniProtKB-KW"/>
</dbReference>
<feature type="domain" description="Glutamine amidotransferase type-2" evidence="12">
    <location>
        <begin position="2"/>
        <end position="217"/>
    </location>
</feature>
<dbReference type="NCBIfam" id="TIGR01536">
    <property type="entry name" value="asn_synth_AEB"/>
    <property type="match status" value="1"/>
</dbReference>
<dbReference type="GO" id="GO:0005829">
    <property type="term" value="C:cytosol"/>
    <property type="evidence" value="ECO:0007669"/>
    <property type="project" value="TreeGrafter"/>
</dbReference>
<gene>
    <name evidence="13" type="ORF">BJ981_001916</name>
</gene>
<evidence type="ECO:0000256" key="2">
    <source>
        <dbReference type="ARBA" id="ARBA00005752"/>
    </source>
</evidence>
<dbReference type="Gene3D" id="3.40.50.620">
    <property type="entry name" value="HUPs"/>
    <property type="match status" value="1"/>
</dbReference>
<sequence length="606" mass="67702">MCGVTGWIDFSRDLALERPTVEAMTRSLHRRGPDAEGVWIGPHAALGHRRLAVVDIEGGAQPMEARGQGEDAPVVLTYSGELYNFRELRSQLAGLGHRFRTCSDTEVVLRAYLEWGAAFVDRLAGMYAFAIWDGRREELLLVRDRLGVKPLYYHAYPGGLLFGSEPKAILANPLFTARTSEEKLPILFNPRLAMPWETPFLGMNQVQPGHLVRVDRSGAHETPYWRLVSREHRDDHPTTVRTVREILEDVVVHQLVADVPLCALLSGGLDSSALAAFAAAHKPGGLRTYAVDFTGADADFRATPLRPERDTPFALAAARHLRVDHTTVTLDPGRLPEAIPAALAARDMPTLGQFDTSMYLLFQEIRRHSTVALSGEAGDEVFGGYPWFFDRETVFGDTFPWLGNAPRLTDCLAPDVRARVRPGDDERDRYQTLRARVPRLPGESGLQARMREVLYLSLQGPLLYLLDRKDRMSMALGLEVRVPFCDHTLLEYVWNVPWKMKVADGREKSLLRSAVADLLPREVLERRKSGYPATFAPAHAEAVRGALTALLDDRTSPLDGLLDVPKVRALAEGRTEMMTMADNLHLLLPLIEVDRWLRAYDVTLTA</sequence>
<reference evidence="13 14" key="1">
    <citation type="submission" date="2020-08" db="EMBL/GenBank/DDBJ databases">
        <title>Sequencing the genomes of 1000 actinobacteria strains.</title>
        <authorList>
            <person name="Klenk H.-P."/>
        </authorList>
    </citation>
    <scope>NUCLEOTIDE SEQUENCE [LARGE SCALE GENOMIC DNA]</scope>
    <source>
        <strain evidence="13 14">DSM 45790</strain>
    </source>
</reference>
<feature type="site" description="Important for beta-aspartyl-AMP intermediate formation" evidence="11">
    <location>
        <position position="376"/>
    </location>
</feature>
<keyword evidence="14" id="KW-1185">Reference proteome</keyword>
<evidence type="ECO:0000313" key="13">
    <source>
        <dbReference type="EMBL" id="MBB5626217.1"/>
    </source>
</evidence>
<feature type="binding site" evidence="10">
    <location>
        <begin position="374"/>
        <end position="375"/>
    </location>
    <ligand>
        <name>ATP</name>
        <dbReference type="ChEBI" id="CHEBI:30616"/>
    </ligand>
</feature>
<protein>
    <recommendedName>
        <fullName evidence="3">asparagine synthase (glutamine-hydrolyzing)</fullName>
        <ecNumber evidence="3">6.3.5.4</ecNumber>
    </recommendedName>
</protein>
<dbReference type="Gene3D" id="3.60.20.10">
    <property type="entry name" value="Glutamine Phosphoribosylpyrophosphate, subunit 1, domain 1"/>
    <property type="match status" value="1"/>
</dbReference>
<evidence type="ECO:0000256" key="8">
    <source>
        <dbReference type="ARBA" id="ARBA00048741"/>
    </source>
</evidence>
<feature type="binding site" evidence="10">
    <location>
        <position position="291"/>
    </location>
    <ligand>
        <name>ATP</name>
        <dbReference type="ChEBI" id="CHEBI:30616"/>
    </ligand>
</feature>
<dbReference type="GO" id="GO:0004066">
    <property type="term" value="F:asparagine synthase (glutamine-hydrolyzing) activity"/>
    <property type="evidence" value="ECO:0007669"/>
    <property type="project" value="UniProtKB-EC"/>
</dbReference>
<keyword evidence="13" id="KW-0436">Ligase</keyword>
<keyword evidence="5 10" id="KW-0067">ATP-binding</keyword>
<dbReference type="InterPro" id="IPR001962">
    <property type="entry name" value="Asn_synthase"/>
</dbReference>
<dbReference type="EC" id="6.3.5.4" evidence="3"/>
<accession>A0A7W8Z2G2</accession>
<dbReference type="InterPro" id="IPR033738">
    <property type="entry name" value="AsnB_N"/>
</dbReference>
<dbReference type="Pfam" id="PF13537">
    <property type="entry name" value="GATase_7"/>
    <property type="match status" value="1"/>
</dbReference>